<dbReference type="NCBIfam" id="TIGR01695">
    <property type="entry name" value="murJ_mviN"/>
    <property type="match status" value="1"/>
</dbReference>
<dbReference type="GO" id="GO:0008360">
    <property type="term" value="P:regulation of cell shape"/>
    <property type="evidence" value="ECO:0007669"/>
    <property type="project" value="UniProtKB-UniRule"/>
</dbReference>
<dbReference type="HAMAP" id="MF_02078">
    <property type="entry name" value="MurJ_MviN"/>
    <property type="match status" value="1"/>
</dbReference>
<sequence>MPMSHSDSSLSGKSFKKSNPSNPGSKHYAFLVAAGIFFSRIAGLVRDRIFAHYFGNSDAADAFKAAFRIPNFLQNLFGEGVLSASFIPVYAGLLARKDDEEARRTAGAIAALLSLVISILVLAGILTTPYLIDVIAPGFTGAKRELTIRLVRILFPGAGLLAFSAWCLGILNSHRRFFLSYAAPVIWNVTLILTMLQFGSRYAQYPLAQILAWGSVLGSGLQVCVQLPVVLKLLHGLRLSLDYHAKNVKTVVINFFPVFMGRGVVQISAYVDALLASLLPTGAVAALAYAQTIYTLPVSLFGMSVSAAELPLMSGALGNDQEVANMLRARIDSGLRQIAFFVLPSVVAFLLVGDVIVAAIYQTGKFMRADVIYVWGILAGATVGLLASTFGRLYSSAYYALRDTKTPLRFAIIRVVLTTVLGYLCAVPLPPAIGISPRWGVAGLTVSAGIAAWVEFALLRRTLNRRIGRTGLAMSYLAKLWVAALAAAAAGWWLRNYFGHLSPILLAVIVLLPFAIVYSTISLALGISDVRTLFRRFIKS</sequence>
<comment type="pathway">
    <text evidence="10">Cell wall biogenesis; peptidoglycan biosynthesis.</text>
</comment>
<feature type="transmembrane region" description="Helical" evidence="10">
    <location>
        <begin position="178"/>
        <end position="198"/>
    </location>
</feature>
<evidence type="ECO:0000256" key="12">
    <source>
        <dbReference type="SAM" id="MobiDB-lite"/>
    </source>
</evidence>
<keyword evidence="7 10" id="KW-0472">Membrane</keyword>
<evidence type="ECO:0000313" key="13">
    <source>
        <dbReference type="EMBL" id="CBX30198.1"/>
    </source>
</evidence>
<keyword evidence="6 10" id="KW-1133">Transmembrane helix</keyword>
<reference evidence="13" key="1">
    <citation type="journal article" date="2011" name="Environ. Microbiol.">
        <title>Genomic insights into the metabolic potential of the polycyclic aromatic hydrocarbon degrading sulfate-reducing Deltaproteobacterium N47.</title>
        <authorList>
            <person name="Bergmann F."/>
            <person name="Selesi D."/>
            <person name="Weinmaier T."/>
            <person name="Tischler P."/>
            <person name="Rattei T."/>
            <person name="Meckenstock R.U."/>
        </authorList>
    </citation>
    <scope>NUCLEOTIDE SEQUENCE</scope>
</reference>
<keyword evidence="3 10" id="KW-0812">Transmembrane</keyword>
<evidence type="ECO:0000256" key="1">
    <source>
        <dbReference type="ARBA" id="ARBA00004651"/>
    </source>
</evidence>
<feature type="transmembrane region" description="Helical" evidence="10">
    <location>
        <begin position="439"/>
        <end position="459"/>
    </location>
</feature>
<keyword evidence="2 10" id="KW-1003">Cell membrane</keyword>
<feature type="transmembrane region" description="Helical" evidence="10">
    <location>
        <begin position="411"/>
        <end position="433"/>
    </location>
</feature>
<feature type="transmembrane region" description="Helical" evidence="10">
    <location>
        <begin position="152"/>
        <end position="171"/>
    </location>
</feature>
<dbReference type="GO" id="GO:0034204">
    <property type="term" value="P:lipid translocation"/>
    <property type="evidence" value="ECO:0007669"/>
    <property type="project" value="TreeGrafter"/>
</dbReference>
<dbReference type="Pfam" id="PF03023">
    <property type="entry name" value="MurJ"/>
    <property type="match status" value="1"/>
</dbReference>
<evidence type="ECO:0000256" key="8">
    <source>
        <dbReference type="ARBA" id="ARBA00060041"/>
    </source>
</evidence>
<evidence type="ECO:0000256" key="7">
    <source>
        <dbReference type="ARBA" id="ARBA00023136"/>
    </source>
</evidence>
<feature type="transmembrane region" description="Helical" evidence="10">
    <location>
        <begin position="106"/>
        <end position="132"/>
    </location>
</feature>
<feature type="region of interest" description="Disordered" evidence="12">
    <location>
        <begin position="1"/>
        <end position="22"/>
    </location>
</feature>
<gene>
    <name evidence="10" type="primary">murJ</name>
    <name evidence="13" type="ORF">N47_D30070</name>
</gene>
<keyword evidence="10 11" id="KW-0813">Transport</keyword>
<dbReference type="GO" id="GO:0005886">
    <property type="term" value="C:plasma membrane"/>
    <property type="evidence" value="ECO:0007669"/>
    <property type="project" value="UniProtKB-SubCell"/>
</dbReference>
<evidence type="ECO:0000256" key="11">
    <source>
        <dbReference type="PIRNR" id="PIRNR002869"/>
    </source>
</evidence>
<dbReference type="InterPro" id="IPR004268">
    <property type="entry name" value="MurJ"/>
</dbReference>
<feature type="transmembrane region" description="Helical" evidence="10">
    <location>
        <begin position="210"/>
        <end position="231"/>
    </location>
</feature>
<keyword evidence="10 11" id="KW-0961">Cell wall biogenesis/degradation</keyword>
<proteinExistence type="inferred from homology"/>
<dbReference type="InterPro" id="IPR051050">
    <property type="entry name" value="Lipid_II_flippase_MurJ/MviN"/>
</dbReference>
<organism evidence="13">
    <name type="scientific">uncultured Desulfobacterium sp</name>
    <dbReference type="NCBI Taxonomy" id="201089"/>
    <lineage>
        <taxon>Bacteria</taxon>
        <taxon>Pseudomonadati</taxon>
        <taxon>Thermodesulfobacteriota</taxon>
        <taxon>Desulfobacteria</taxon>
        <taxon>Desulfobacterales</taxon>
        <taxon>Desulfobacteriaceae</taxon>
        <taxon>Desulfobacterium</taxon>
        <taxon>environmental samples</taxon>
    </lineage>
</organism>
<evidence type="ECO:0000256" key="5">
    <source>
        <dbReference type="ARBA" id="ARBA00022984"/>
    </source>
</evidence>
<feature type="transmembrane region" description="Helical" evidence="10">
    <location>
        <begin position="372"/>
        <end position="390"/>
    </location>
</feature>
<feature type="transmembrane region" description="Helical" evidence="10">
    <location>
        <begin position="504"/>
        <end position="527"/>
    </location>
</feature>
<dbReference type="AlphaFoldDB" id="E1YHS9"/>
<dbReference type="UniPathway" id="UPA00219"/>
<comment type="caution">
    <text evidence="10">Lacks conserved residue(s) required for the propagation of feature annotation.</text>
</comment>
<comment type="similarity">
    <text evidence="9 10 11">Belongs to the MurJ/MviN family.</text>
</comment>
<dbReference type="PRINTS" id="PR01806">
    <property type="entry name" value="VIRFACTRMVIN"/>
</dbReference>
<feature type="transmembrane region" description="Helical" evidence="10">
    <location>
        <begin position="338"/>
        <end position="360"/>
    </location>
</feature>
<dbReference type="GO" id="GO:0015648">
    <property type="term" value="F:lipid-linked peptidoglycan transporter activity"/>
    <property type="evidence" value="ECO:0007669"/>
    <property type="project" value="UniProtKB-UniRule"/>
</dbReference>
<evidence type="ECO:0000256" key="2">
    <source>
        <dbReference type="ARBA" id="ARBA00022475"/>
    </source>
</evidence>
<protein>
    <recommendedName>
        <fullName evidence="10">Probable lipid II flippase MurJ</fullName>
    </recommendedName>
</protein>
<dbReference type="PANTHER" id="PTHR47019:SF1">
    <property type="entry name" value="LIPID II FLIPPASE MURJ"/>
    <property type="match status" value="1"/>
</dbReference>
<comment type="function">
    <text evidence="8 10 11">Involved in peptidoglycan biosynthesis. Transports lipid-linked peptidoglycan precursors from the inner to the outer leaflet of the cytoplasmic membrane.</text>
</comment>
<comment type="subcellular location">
    <subcellularLocation>
        <location evidence="1 10">Cell membrane</location>
        <topology evidence="1 10">Multi-pass membrane protein</topology>
    </subcellularLocation>
</comment>
<name>E1YHS9_9BACT</name>
<accession>E1YHS9</accession>
<keyword evidence="5 10" id="KW-0573">Peptidoglycan synthesis</keyword>
<keyword evidence="4 10" id="KW-0133">Cell shape</keyword>
<dbReference type="EMBL" id="FR695874">
    <property type="protein sequence ID" value="CBX30198.1"/>
    <property type="molecule type" value="Genomic_DNA"/>
</dbReference>
<feature type="transmembrane region" description="Helical" evidence="10">
    <location>
        <begin position="471"/>
        <end position="492"/>
    </location>
</feature>
<dbReference type="GO" id="GO:0009252">
    <property type="term" value="P:peptidoglycan biosynthetic process"/>
    <property type="evidence" value="ECO:0007669"/>
    <property type="project" value="UniProtKB-UniRule"/>
</dbReference>
<dbReference type="CDD" id="cd13123">
    <property type="entry name" value="MATE_MurJ_like"/>
    <property type="match status" value="1"/>
</dbReference>
<evidence type="ECO:0000256" key="6">
    <source>
        <dbReference type="ARBA" id="ARBA00022989"/>
    </source>
</evidence>
<dbReference type="PANTHER" id="PTHR47019">
    <property type="entry name" value="LIPID II FLIPPASE MURJ"/>
    <property type="match status" value="1"/>
</dbReference>
<feature type="transmembrane region" description="Helical" evidence="10">
    <location>
        <begin position="27"/>
        <end position="45"/>
    </location>
</feature>
<evidence type="ECO:0000256" key="4">
    <source>
        <dbReference type="ARBA" id="ARBA00022960"/>
    </source>
</evidence>
<dbReference type="PIRSF" id="PIRSF002869">
    <property type="entry name" value="MviN"/>
    <property type="match status" value="1"/>
</dbReference>
<dbReference type="GO" id="GO:0071555">
    <property type="term" value="P:cell wall organization"/>
    <property type="evidence" value="ECO:0007669"/>
    <property type="project" value="UniProtKB-UniRule"/>
</dbReference>
<evidence type="ECO:0000256" key="3">
    <source>
        <dbReference type="ARBA" id="ARBA00022692"/>
    </source>
</evidence>
<evidence type="ECO:0000256" key="10">
    <source>
        <dbReference type="HAMAP-Rule" id="MF_02078"/>
    </source>
</evidence>
<evidence type="ECO:0000256" key="9">
    <source>
        <dbReference type="ARBA" id="ARBA00061532"/>
    </source>
</evidence>